<dbReference type="RefSeq" id="XP_004261058.1">
    <property type="nucleotide sequence ID" value="XM_004261010.1"/>
</dbReference>
<organism evidence="1 2">
    <name type="scientific">Entamoeba invadens IP1</name>
    <dbReference type="NCBI Taxonomy" id="370355"/>
    <lineage>
        <taxon>Eukaryota</taxon>
        <taxon>Amoebozoa</taxon>
        <taxon>Evosea</taxon>
        <taxon>Archamoebae</taxon>
        <taxon>Mastigamoebida</taxon>
        <taxon>Entamoebidae</taxon>
        <taxon>Entamoeba</taxon>
    </lineage>
</organism>
<keyword evidence="2" id="KW-1185">Reference proteome</keyword>
<proteinExistence type="predicted"/>
<dbReference type="GeneID" id="14893266"/>
<dbReference type="VEuPathDB" id="AmoebaDB:EIN_423280"/>
<evidence type="ECO:0000313" key="1">
    <source>
        <dbReference type="EMBL" id="ELP94287.1"/>
    </source>
</evidence>
<dbReference type="Proteomes" id="UP000014680">
    <property type="component" value="Unassembled WGS sequence"/>
</dbReference>
<protein>
    <submittedName>
        <fullName evidence="1">DNA double-strand break repair Rad50 ATPase, putative</fullName>
    </submittedName>
</protein>
<dbReference type="EMBL" id="KB206245">
    <property type="protein sequence ID" value="ELP94287.1"/>
    <property type="molecule type" value="Genomic_DNA"/>
</dbReference>
<dbReference type="KEGG" id="eiv:EIN_423280"/>
<name>A0A0A1UCX2_ENTIV</name>
<sequence length="1351" mass="157591">MSSSAIAKYNQTNDCDPERSWGYLKDGNECFEQKKQEIEKEGKLTTVQEAKEKAIKTHKKVCIDRAIQVISNSSWRYNTIKSAITNNDWQNYESNLNFVRMNLDQPLVKETNLTILSLKNEILRINPNLAEFVNFYYTTNHDETIEKLKKESDFVKENTEIERKIGFLMRANTYYESLDEDLQNIKTFIETHQEQYTKKGINFEENIKTCESNINTLLAMKVFSSVFYGVRGKMDTLRRNLNNKENNLENDLKSIEDDMNKVVVSSHPNSSLLKMRNKIETIKPESKRYYQMFEEIKKEMQENKIMEDSMKQQTNVGTPQVNYSQPQKVVQMPTVIPQKPFVQQSKPVIQNTQQTVQATQTNVQSINKQSDLSKQSAQQKVIQTTQTTEIKSEDVNKITQLRTQIKKLVEQITTNIDKIKSQNKCSNVTQQEYQDIPQLLLKVSLKLDEVNKIEKTTADQNVKVICSSINTEDLKSIQSDLDEVRSGKLKDKLVELLEHRHLLELNKCLNNLYSAESEKTISPYSKIAVIVKQAVMFTKTFNFPNESIQKINKLFETIDDVCEDNNFDFDTLNALNGALCGIELLTGTHYLPKRMEYPNAMIKGYVESKIDDLRLKNYSVFEFAKNLNKCPKDIQKDVCTSTYKNHLTKYFTKENEAKNFEMTNYMKKFYNFCFGENFEAKSEENDKKEFLEELKTISKDEEKEEFKKTKQFILDLLGSNPDIMTFADIEKEKVGSYQNITKFMEDTTRLLFYVEMVYSFFDLKFTDLPVFIQEKIKLYNTLITLKACGQIKVIKTLNEQQNVNKVYINYNNNLILKLQGIINSLKPLLDKTLQNKYVETAIKNSLNEVLVDQSNLVLYKSELQFAKKLLETLKLKVSGSLNDKIQSNYIATFLRSQYSHLQEVRDFVTKIDASICSENSMGFLPNIMSIVSASVPLINRTPSTDESLYFAYGGYRDFDSSFMKILDMSPRTSYNYRVALINSNYSLFNSLICKNHNEMYQYAKLMEEIDYNMELSFTQTFEKDSDQYIERYVSTISDYLGKKYCEKLYDAKMGCCIDLLAPLFTFVGYQLDLPMNIKAKIVFGAALPGCKYISKLYSETDVNKEYSVFAFENVYKKEYEKMLKDYSPKKIGTTEFKMMSTSQSDNNTNNDAMAFVVYNFFKIRIEKSFTEKCVKPLKNIVTDLYKEMFGKYTDKITLTGNNEEFDVTKTPSGFDIKASLPGIKLSNTFHWNYGFDSTFTSLILTYDNNGKCYKYEDGYFYWVYKNYVVFKTLNKQKFEFEQTNINLPSDLLVMISNISNMDKQYKDVDQKIIEQQKRDRISNAQFQDHLRRKEEDDRRERSFRAMMNGHL</sequence>
<accession>A0A0A1UCX2</accession>
<gene>
    <name evidence="1" type="ORF">EIN_423280</name>
</gene>
<evidence type="ECO:0000313" key="2">
    <source>
        <dbReference type="Proteomes" id="UP000014680"/>
    </source>
</evidence>
<reference evidence="1 2" key="1">
    <citation type="submission" date="2012-10" db="EMBL/GenBank/DDBJ databases">
        <authorList>
            <person name="Zafar N."/>
            <person name="Inman J."/>
            <person name="Hall N."/>
            <person name="Lorenzi H."/>
            <person name="Caler E."/>
        </authorList>
    </citation>
    <scope>NUCLEOTIDE SEQUENCE [LARGE SCALE GENOMIC DNA]</scope>
    <source>
        <strain evidence="1 2">IP1</strain>
    </source>
</reference>